<keyword evidence="2" id="KW-1185">Reference proteome</keyword>
<dbReference type="InterPro" id="IPR008949">
    <property type="entry name" value="Isoprenoid_synthase_dom_sf"/>
</dbReference>
<organism evidence="1 2">
    <name type="scientific">Klebsormidium nitens</name>
    <name type="common">Green alga</name>
    <name type="synonym">Ulothrix nitens</name>
    <dbReference type="NCBI Taxonomy" id="105231"/>
    <lineage>
        <taxon>Eukaryota</taxon>
        <taxon>Viridiplantae</taxon>
        <taxon>Streptophyta</taxon>
        <taxon>Klebsormidiophyceae</taxon>
        <taxon>Klebsormidiales</taxon>
        <taxon>Klebsormidiaceae</taxon>
        <taxon>Klebsormidium</taxon>
    </lineage>
</organism>
<reference evidence="1 2" key="1">
    <citation type="journal article" date="2014" name="Nat. Commun.">
        <title>Klebsormidium flaccidum genome reveals primary factors for plant terrestrial adaptation.</title>
        <authorList>
            <person name="Hori K."/>
            <person name="Maruyama F."/>
            <person name="Fujisawa T."/>
            <person name="Togashi T."/>
            <person name="Yamamoto N."/>
            <person name="Seo M."/>
            <person name="Sato S."/>
            <person name="Yamada T."/>
            <person name="Mori H."/>
            <person name="Tajima N."/>
            <person name="Moriyama T."/>
            <person name="Ikeuchi M."/>
            <person name="Watanabe M."/>
            <person name="Wada H."/>
            <person name="Kobayashi K."/>
            <person name="Saito M."/>
            <person name="Masuda T."/>
            <person name="Sasaki-Sekimoto Y."/>
            <person name="Mashiguchi K."/>
            <person name="Awai K."/>
            <person name="Shimojima M."/>
            <person name="Masuda S."/>
            <person name="Iwai M."/>
            <person name="Nobusawa T."/>
            <person name="Narise T."/>
            <person name="Kondo S."/>
            <person name="Saito H."/>
            <person name="Sato R."/>
            <person name="Murakawa M."/>
            <person name="Ihara Y."/>
            <person name="Oshima-Yamada Y."/>
            <person name="Ohtaka K."/>
            <person name="Satoh M."/>
            <person name="Sonobe K."/>
            <person name="Ishii M."/>
            <person name="Ohtani R."/>
            <person name="Kanamori-Sato M."/>
            <person name="Honoki R."/>
            <person name="Miyazaki D."/>
            <person name="Mochizuki H."/>
            <person name="Umetsu J."/>
            <person name="Higashi K."/>
            <person name="Shibata D."/>
            <person name="Kamiya Y."/>
            <person name="Sato N."/>
            <person name="Nakamura Y."/>
            <person name="Tabata S."/>
            <person name="Ida S."/>
            <person name="Kurokawa K."/>
            <person name="Ohta H."/>
        </authorList>
    </citation>
    <scope>NUCLEOTIDE SEQUENCE [LARGE SCALE GENOMIC DNA]</scope>
    <source>
        <strain evidence="1 2">NIES-2285</strain>
    </source>
</reference>
<dbReference type="Pfam" id="PF19086">
    <property type="entry name" value="Terpene_syn_C_2"/>
    <property type="match status" value="1"/>
</dbReference>
<evidence type="ECO:0000313" key="1">
    <source>
        <dbReference type="EMBL" id="GAQ83570.1"/>
    </source>
</evidence>
<name>A0A1Y1HY21_KLENI</name>
<dbReference type="Proteomes" id="UP000054558">
    <property type="component" value="Unassembled WGS sequence"/>
</dbReference>
<protein>
    <recommendedName>
        <fullName evidence="3">Terpene synthase</fullName>
    </recommendedName>
</protein>
<sequence length="395" mass="43173">MQYPPCPMLNLFSLAVLKNYIPFPHAARASESLWGRGEGPFSDLEGGLSWLSPDLGTRAQTLRQSRGGTKLFGFMMCFPDSPDSFKAVSDLMLSVFLVDDWIEQQGPDEAEQLAEWWRTIAIQSDAGVAFDAQRAFEALPPSLLADASMRKAGELCCSALTYFLARAARVDPAWFGRFAWAIHEYAKAVASEITAARSFLETGTHPAVVEYFAYRCFSSAFIQLAVLAALQQGLRLSDARFAGARPLLVCASLLACCFNDAFVAAKDAAAGQTNLTKAVGTRCAVDMHNALVDCLCEESERWLEDATEGDDSQRFVDLLKASTFGCNLWHNICPRYRKYLEVTCQPFGVIDGPNGLLSAGNGALKQEMRELVHTLASSESSAPRFSNACEGIHLT</sequence>
<dbReference type="EMBL" id="DF237102">
    <property type="protein sequence ID" value="GAQ83570.1"/>
    <property type="molecule type" value="Genomic_DNA"/>
</dbReference>
<dbReference type="AlphaFoldDB" id="A0A1Y1HY21"/>
<dbReference type="Gene3D" id="1.10.600.10">
    <property type="entry name" value="Farnesyl Diphosphate Synthase"/>
    <property type="match status" value="1"/>
</dbReference>
<evidence type="ECO:0008006" key="3">
    <source>
        <dbReference type="Google" id="ProtNLM"/>
    </source>
</evidence>
<accession>A0A1Y1HY21</accession>
<gene>
    <name evidence="1" type="ORF">KFL_001530120</name>
</gene>
<dbReference type="SUPFAM" id="SSF48576">
    <property type="entry name" value="Terpenoid synthases"/>
    <property type="match status" value="1"/>
</dbReference>
<proteinExistence type="predicted"/>
<evidence type="ECO:0000313" key="2">
    <source>
        <dbReference type="Proteomes" id="UP000054558"/>
    </source>
</evidence>